<comment type="similarity">
    <text evidence="1 5 6">Belongs to the peptidase S8 family.</text>
</comment>
<feature type="domain" description="Peptidase S8/S53" evidence="8">
    <location>
        <begin position="137"/>
        <end position="365"/>
    </location>
</feature>
<keyword evidence="2 5" id="KW-0645">Protease</keyword>
<evidence type="ECO:0000256" key="4">
    <source>
        <dbReference type="ARBA" id="ARBA00022825"/>
    </source>
</evidence>
<keyword evidence="3 5" id="KW-0378">Hydrolase</keyword>
<dbReference type="SUPFAM" id="SSF52743">
    <property type="entry name" value="Subtilisin-like"/>
    <property type="match status" value="1"/>
</dbReference>
<accession>A0A9P3PW93</accession>
<feature type="signal peptide" evidence="7">
    <location>
        <begin position="1"/>
        <end position="19"/>
    </location>
</feature>
<sequence length="385" mass="40320">MNLFTTMLAAIAVAVPAFASPATLHTIEKFKGETSGKYIVKLKEGVFKGAIVGRLRNANITDEWTVIHGFAGHLGEDALSTLRASPDVESISEDGIAHTCITRFDAPWGLERISHTSVSSYYYYTLDHQYTYDEPAGAGVDIYIVDTGIQISHNEFVPRARWGATFGGYPDADGNGHGTHVAGTAGGRTYGVARNANLIAVKVLSDKGSGAISNIISGLNWIANAVAASRRPSVVNLSLSASASTPLDDAVTALVNRGIHVAVAAGNQNIDAGSTSPARARGTNTIGASDIYDYRAYFSNFGAVVDFFAPGEDIISSWIGDNNNLEIISGTSMASPHVAGLIAYFIGQSGNKSPAAMSALVKSLAVEGVLDDIPPGTVNNLVQNA</sequence>
<dbReference type="Pfam" id="PF05922">
    <property type="entry name" value="Inhibitor_I9"/>
    <property type="match status" value="1"/>
</dbReference>
<dbReference type="InterPro" id="IPR036852">
    <property type="entry name" value="Peptidase_S8/S53_dom_sf"/>
</dbReference>
<dbReference type="EMBL" id="BRPK01000013">
    <property type="protein sequence ID" value="GLB43169.1"/>
    <property type="molecule type" value="Genomic_DNA"/>
</dbReference>
<dbReference type="Gene3D" id="3.30.70.80">
    <property type="entry name" value="Peptidase S8 propeptide/proteinase inhibitor I9"/>
    <property type="match status" value="1"/>
</dbReference>
<keyword evidence="4 5" id="KW-0720">Serine protease</keyword>
<feature type="active site" description="Charge relay system" evidence="5">
    <location>
        <position position="332"/>
    </location>
</feature>
<dbReference type="PROSITE" id="PS00136">
    <property type="entry name" value="SUBTILASE_ASP"/>
    <property type="match status" value="1"/>
</dbReference>
<dbReference type="GO" id="GO:0004252">
    <property type="term" value="F:serine-type endopeptidase activity"/>
    <property type="evidence" value="ECO:0007669"/>
    <property type="project" value="UniProtKB-UniRule"/>
</dbReference>
<dbReference type="PROSITE" id="PS00137">
    <property type="entry name" value="SUBTILASE_HIS"/>
    <property type="match status" value="1"/>
</dbReference>
<dbReference type="FunFam" id="3.40.50.200:FF:000007">
    <property type="entry name" value="Subtilisin-like serine protease"/>
    <property type="match status" value="1"/>
</dbReference>
<dbReference type="InterPro" id="IPR000209">
    <property type="entry name" value="Peptidase_S8/S53_dom"/>
</dbReference>
<evidence type="ECO:0000313" key="11">
    <source>
        <dbReference type="EMBL" id="GLB43169.1"/>
    </source>
</evidence>
<dbReference type="InterPro" id="IPR037045">
    <property type="entry name" value="S8pro/Inhibitor_I9_sf"/>
</dbReference>
<feature type="active site" description="Charge relay system" evidence="5">
    <location>
        <position position="177"/>
    </location>
</feature>
<comment type="caution">
    <text evidence="10">The sequence shown here is derived from an EMBL/GenBank/DDBJ whole genome shotgun (WGS) entry which is preliminary data.</text>
</comment>
<evidence type="ECO:0000256" key="5">
    <source>
        <dbReference type="PROSITE-ProRule" id="PRU01240"/>
    </source>
</evidence>
<dbReference type="InterPro" id="IPR010259">
    <property type="entry name" value="S8pro/Inhibitor_I9"/>
</dbReference>
<organism evidence="10 12">
    <name type="scientific">Lyophyllum shimeji</name>
    <name type="common">Hon-shimeji</name>
    <name type="synonym">Tricholoma shimeji</name>
    <dbReference type="NCBI Taxonomy" id="47721"/>
    <lineage>
        <taxon>Eukaryota</taxon>
        <taxon>Fungi</taxon>
        <taxon>Dikarya</taxon>
        <taxon>Basidiomycota</taxon>
        <taxon>Agaricomycotina</taxon>
        <taxon>Agaricomycetes</taxon>
        <taxon>Agaricomycetidae</taxon>
        <taxon>Agaricales</taxon>
        <taxon>Tricholomatineae</taxon>
        <taxon>Lyophyllaceae</taxon>
        <taxon>Lyophyllum</taxon>
    </lineage>
</organism>
<dbReference type="InterPro" id="IPR022398">
    <property type="entry name" value="Peptidase_S8_His-AS"/>
</dbReference>
<dbReference type="InterPro" id="IPR023827">
    <property type="entry name" value="Peptidase_S8_Asp-AS"/>
</dbReference>
<dbReference type="CDD" id="cd04077">
    <property type="entry name" value="Peptidases_S8_PCSK9_ProteinaseK_like"/>
    <property type="match status" value="1"/>
</dbReference>
<dbReference type="InterPro" id="IPR050131">
    <property type="entry name" value="Peptidase_S8_subtilisin-like"/>
</dbReference>
<gene>
    <name evidence="10" type="ORF">LshimejAT787_1300540</name>
    <name evidence="11" type="ORF">LshimejAT787_1300700</name>
</gene>
<feature type="chain" id="PRO_5040712457" evidence="7">
    <location>
        <begin position="20"/>
        <end position="385"/>
    </location>
</feature>
<feature type="active site" description="Charge relay system" evidence="5">
    <location>
        <position position="146"/>
    </location>
</feature>
<evidence type="ECO:0000313" key="12">
    <source>
        <dbReference type="Proteomes" id="UP001063166"/>
    </source>
</evidence>
<evidence type="ECO:0000259" key="8">
    <source>
        <dbReference type="Pfam" id="PF00082"/>
    </source>
</evidence>
<dbReference type="Proteomes" id="UP001063166">
    <property type="component" value="Unassembled WGS sequence"/>
</dbReference>
<evidence type="ECO:0000313" key="10">
    <source>
        <dbReference type="EMBL" id="GLB43153.1"/>
    </source>
</evidence>
<evidence type="ECO:0000256" key="1">
    <source>
        <dbReference type="ARBA" id="ARBA00011073"/>
    </source>
</evidence>
<keyword evidence="7" id="KW-0732">Signal</keyword>
<dbReference type="AlphaFoldDB" id="A0A9P3PW93"/>
<evidence type="ECO:0000256" key="3">
    <source>
        <dbReference type="ARBA" id="ARBA00022801"/>
    </source>
</evidence>
<dbReference type="PROSITE" id="PS00138">
    <property type="entry name" value="SUBTILASE_SER"/>
    <property type="match status" value="1"/>
</dbReference>
<evidence type="ECO:0000256" key="7">
    <source>
        <dbReference type="SAM" id="SignalP"/>
    </source>
</evidence>
<dbReference type="PROSITE" id="PS51892">
    <property type="entry name" value="SUBTILASE"/>
    <property type="match status" value="1"/>
</dbReference>
<proteinExistence type="inferred from homology"/>
<dbReference type="InterPro" id="IPR015500">
    <property type="entry name" value="Peptidase_S8_subtilisin-rel"/>
</dbReference>
<protein>
    <submittedName>
        <fullName evidence="10">Peptidase S8 family protein</fullName>
    </submittedName>
</protein>
<dbReference type="PANTHER" id="PTHR43806:SF58">
    <property type="entry name" value="ALKALINE PROTEASE 1-RELATED"/>
    <property type="match status" value="1"/>
</dbReference>
<name>A0A9P3PW93_LYOSH</name>
<dbReference type="InterPro" id="IPR034193">
    <property type="entry name" value="PCSK9_ProteinaseK-like"/>
</dbReference>
<keyword evidence="12" id="KW-1185">Reference proteome</keyword>
<dbReference type="PANTHER" id="PTHR43806">
    <property type="entry name" value="PEPTIDASE S8"/>
    <property type="match status" value="1"/>
</dbReference>
<evidence type="ECO:0000256" key="2">
    <source>
        <dbReference type="ARBA" id="ARBA00022670"/>
    </source>
</evidence>
<dbReference type="Pfam" id="PF00082">
    <property type="entry name" value="Peptidase_S8"/>
    <property type="match status" value="1"/>
</dbReference>
<dbReference type="GO" id="GO:0005615">
    <property type="term" value="C:extracellular space"/>
    <property type="evidence" value="ECO:0007669"/>
    <property type="project" value="TreeGrafter"/>
</dbReference>
<evidence type="ECO:0000259" key="9">
    <source>
        <dbReference type="Pfam" id="PF05922"/>
    </source>
</evidence>
<evidence type="ECO:0000256" key="6">
    <source>
        <dbReference type="RuleBase" id="RU003355"/>
    </source>
</evidence>
<dbReference type="EMBL" id="BRPK01000013">
    <property type="protein sequence ID" value="GLB43153.1"/>
    <property type="molecule type" value="Genomic_DNA"/>
</dbReference>
<dbReference type="OrthoDB" id="19448at2759"/>
<dbReference type="PRINTS" id="PR00723">
    <property type="entry name" value="SUBTILISIN"/>
</dbReference>
<dbReference type="InterPro" id="IPR023828">
    <property type="entry name" value="Peptidase_S8_Ser-AS"/>
</dbReference>
<reference evidence="10" key="1">
    <citation type="submission" date="2022-07" db="EMBL/GenBank/DDBJ databases">
        <title>The genome of Lyophyllum shimeji provides insight into the initial evolution of ectomycorrhizal fungal genome.</title>
        <authorList>
            <person name="Kobayashi Y."/>
            <person name="Shibata T."/>
            <person name="Hirakawa H."/>
            <person name="Shigenobu S."/>
            <person name="Nishiyama T."/>
            <person name="Yamada A."/>
            <person name="Hasebe M."/>
            <person name="Kawaguchi M."/>
        </authorList>
    </citation>
    <scope>NUCLEOTIDE SEQUENCE</scope>
    <source>
        <strain evidence="10">AT787</strain>
    </source>
</reference>
<dbReference type="Gene3D" id="3.40.50.200">
    <property type="entry name" value="Peptidase S8/S53 domain"/>
    <property type="match status" value="1"/>
</dbReference>
<feature type="domain" description="Inhibitor I9" evidence="9">
    <location>
        <begin position="66"/>
        <end position="97"/>
    </location>
</feature>
<dbReference type="SUPFAM" id="SSF54897">
    <property type="entry name" value="Protease propeptides/inhibitors"/>
    <property type="match status" value="1"/>
</dbReference>
<dbReference type="GO" id="GO:0006508">
    <property type="term" value="P:proteolysis"/>
    <property type="evidence" value="ECO:0007669"/>
    <property type="project" value="UniProtKB-KW"/>
</dbReference>